<evidence type="ECO:0000313" key="2">
    <source>
        <dbReference type="EMBL" id="KAK3272303.1"/>
    </source>
</evidence>
<organism evidence="2 3">
    <name type="scientific">Cymbomonas tetramitiformis</name>
    <dbReference type="NCBI Taxonomy" id="36881"/>
    <lineage>
        <taxon>Eukaryota</taxon>
        <taxon>Viridiplantae</taxon>
        <taxon>Chlorophyta</taxon>
        <taxon>Pyramimonadophyceae</taxon>
        <taxon>Pyramimonadales</taxon>
        <taxon>Pyramimonadaceae</taxon>
        <taxon>Cymbomonas</taxon>
    </lineage>
</organism>
<accession>A0AAE0G6P6</accession>
<comment type="caution">
    <text evidence="2">The sequence shown here is derived from an EMBL/GenBank/DDBJ whole genome shotgun (WGS) entry which is preliminary data.</text>
</comment>
<dbReference type="AlphaFoldDB" id="A0AAE0G6P6"/>
<keyword evidence="1" id="KW-0175">Coiled coil</keyword>
<protein>
    <submittedName>
        <fullName evidence="2">Uncharacterized protein</fullName>
    </submittedName>
</protein>
<dbReference type="Proteomes" id="UP001190700">
    <property type="component" value="Unassembled WGS sequence"/>
</dbReference>
<sequence length="134" mass="15010">MASSVGSLSADEEIFISIFQKLQPCDKDKWFDHVLTTLANYEVGKAYKEKEKEEAEKEEKFKKKLKAAELRALLEAAEREEREEQKEEATKAPEGAGFLKRIAGAVGETANQFASANKTPKLGNQIDEFEVALK</sequence>
<proteinExistence type="predicted"/>
<evidence type="ECO:0000313" key="3">
    <source>
        <dbReference type="Proteomes" id="UP001190700"/>
    </source>
</evidence>
<feature type="coiled-coil region" evidence="1">
    <location>
        <begin position="38"/>
        <end position="90"/>
    </location>
</feature>
<reference evidence="2 3" key="1">
    <citation type="journal article" date="2015" name="Genome Biol. Evol.">
        <title>Comparative Genomics of a Bacterivorous Green Alga Reveals Evolutionary Causalities and Consequences of Phago-Mixotrophic Mode of Nutrition.</title>
        <authorList>
            <person name="Burns J.A."/>
            <person name="Paasch A."/>
            <person name="Narechania A."/>
            <person name="Kim E."/>
        </authorList>
    </citation>
    <scope>NUCLEOTIDE SEQUENCE [LARGE SCALE GENOMIC DNA]</scope>
    <source>
        <strain evidence="2 3">PLY_AMNH</strain>
    </source>
</reference>
<dbReference type="EMBL" id="LGRX02009052">
    <property type="protein sequence ID" value="KAK3272303.1"/>
    <property type="molecule type" value="Genomic_DNA"/>
</dbReference>
<gene>
    <name evidence="2" type="ORF">CYMTET_19408</name>
</gene>
<evidence type="ECO:0000256" key="1">
    <source>
        <dbReference type="SAM" id="Coils"/>
    </source>
</evidence>
<name>A0AAE0G6P6_9CHLO</name>
<keyword evidence="3" id="KW-1185">Reference proteome</keyword>